<keyword evidence="3" id="KW-1185">Reference proteome</keyword>
<organism evidence="2 3">
    <name type="scientific">Synaphobranchus kaupii</name>
    <name type="common">Kaup's arrowtooth eel</name>
    <dbReference type="NCBI Taxonomy" id="118154"/>
    <lineage>
        <taxon>Eukaryota</taxon>
        <taxon>Metazoa</taxon>
        <taxon>Chordata</taxon>
        <taxon>Craniata</taxon>
        <taxon>Vertebrata</taxon>
        <taxon>Euteleostomi</taxon>
        <taxon>Actinopterygii</taxon>
        <taxon>Neopterygii</taxon>
        <taxon>Teleostei</taxon>
        <taxon>Anguilliformes</taxon>
        <taxon>Synaphobranchidae</taxon>
        <taxon>Synaphobranchus</taxon>
    </lineage>
</organism>
<gene>
    <name evidence="2" type="ORF">SKAU_G00144090</name>
</gene>
<dbReference type="EMBL" id="JAINUF010000004">
    <property type="protein sequence ID" value="KAJ8365578.1"/>
    <property type="molecule type" value="Genomic_DNA"/>
</dbReference>
<dbReference type="Proteomes" id="UP001152622">
    <property type="component" value="Chromosome 4"/>
</dbReference>
<reference evidence="2" key="1">
    <citation type="journal article" date="2023" name="Science">
        <title>Genome structures resolve the early diversification of teleost fishes.</title>
        <authorList>
            <person name="Parey E."/>
            <person name="Louis A."/>
            <person name="Montfort J."/>
            <person name="Bouchez O."/>
            <person name="Roques C."/>
            <person name="Iampietro C."/>
            <person name="Lluch J."/>
            <person name="Castinel A."/>
            <person name="Donnadieu C."/>
            <person name="Desvignes T."/>
            <person name="Floi Bucao C."/>
            <person name="Jouanno E."/>
            <person name="Wen M."/>
            <person name="Mejri S."/>
            <person name="Dirks R."/>
            <person name="Jansen H."/>
            <person name="Henkel C."/>
            <person name="Chen W.J."/>
            <person name="Zahm M."/>
            <person name="Cabau C."/>
            <person name="Klopp C."/>
            <person name="Thompson A.W."/>
            <person name="Robinson-Rechavi M."/>
            <person name="Braasch I."/>
            <person name="Lecointre G."/>
            <person name="Bobe J."/>
            <person name="Postlethwait J.H."/>
            <person name="Berthelot C."/>
            <person name="Roest Crollius H."/>
            <person name="Guiguen Y."/>
        </authorList>
    </citation>
    <scope>NUCLEOTIDE SEQUENCE</scope>
    <source>
        <strain evidence="2">WJC10195</strain>
    </source>
</reference>
<accession>A0A9Q1FT05</accession>
<proteinExistence type="predicted"/>
<protein>
    <submittedName>
        <fullName evidence="2">Uncharacterized protein</fullName>
    </submittedName>
</protein>
<feature type="region of interest" description="Disordered" evidence="1">
    <location>
        <begin position="119"/>
        <end position="138"/>
    </location>
</feature>
<dbReference type="AlphaFoldDB" id="A0A9Q1FT05"/>
<evidence type="ECO:0000256" key="1">
    <source>
        <dbReference type="SAM" id="MobiDB-lite"/>
    </source>
</evidence>
<sequence length="138" mass="15528">MRLRRILTYPYCPQPIKTSQFRDPLIQVLSLADDFLPACFCTGRALILPIKSEQKDRTFPFQTSILDQTMRSEGPAMGGQRHQGQRHADDRFLIGPPTWSASAHNYSRCHRPSIAQAAGGGVIRRGSEKRERCTSLVS</sequence>
<evidence type="ECO:0000313" key="3">
    <source>
        <dbReference type="Proteomes" id="UP001152622"/>
    </source>
</evidence>
<comment type="caution">
    <text evidence="2">The sequence shown here is derived from an EMBL/GenBank/DDBJ whole genome shotgun (WGS) entry which is preliminary data.</text>
</comment>
<evidence type="ECO:0000313" key="2">
    <source>
        <dbReference type="EMBL" id="KAJ8365578.1"/>
    </source>
</evidence>
<name>A0A9Q1FT05_SYNKA</name>
<feature type="compositionally biased region" description="Basic and acidic residues" evidence="1">
    <location>
        <begin position="125"/>
        <end position="138"/>
    </location>
</feature>
<feature type="region of interest" description="Disordered" evidence="1">
    <location>
        <begin position="71"/>
        <end position="91"/>
    </location>
</feature>